<organism evidence="2 3">
    <name type="scientific">Kolteria novifilia</name>
    <dbReference type="NCBI Taxonomy" id="2527975"/>
    <lineage>
        <taxon>Bacteria</taxon>
        <taxon>Pseudomonadati</taxon>
        <taxon>Planctomycetota</taxon>
        <taxon>Planctomycetia</taxon>
        <taxon>Kolteriales</taxon>
        <taxon>Kolteriaceae</taxon>
        <taxon>Kolteria</taxon>
    </lineage>
</organism>
<dbReference type="Proteomes" id="UP000317093">
    <property type="component" value="Chromosome"/>
</dbReference>
<feature type="domain" description="Peptidase C1A papain C-terminal" evidence="1">
    <location>
        <begin position="105"/>
        <end position="325"/>
    </location>
</feature>
<sequence length="336" mass="35671">MDIAQVSDLSSYQAKLQALGFSGEHSLEQLLGAARAARPEMASYLGVSVSALATTLNNVAGSSSSIPQAMATAISHATYSLGVAIDFIPQPRSAPALAAAPTSSVPEVNLIPEMPPIRDQASRGTCVAHAALAAYEHFLETQGAYQDLSEQFLYWNCKRNDGIPHEEGTWLQVAVPLLHRDGCCLDTTWPYHPSPIPGNEGQGPPPGGAQIEALNFRPYGYQQLSSTSVDDIKNELAQGRCVAFSVPVFNSWLGSQWVAYSGDITMPVPGEIRVGGHAMCFVGYKDLPGAGLGGGRFLLRNSWGSNWGINSPHGVGYGTIPYAYIAKMGAEAYAIS</sequence>
<name>A0A518AXW8_9BACT</name>
<dbReference type="SUPFAM" id="SSF54001">
    <property type="entry name" value="Cysteine proteinases"/>
    <property type="match status" value="1"/>
</dbReference>
<keyword evidence="2" id="KW-0378">Hydrolase</keyword>
<dbReference type="SMART" id="SM00645">
    <property type="entry name" value="Pept_C1"/>
    <property type="match status" value="1"/>
</dbReference>
<dbReference type="EMBL" id="CP036279">
    <property type="protein sequence ID" value="QDU59554.1"/>
    <property type="molecule type" value="Genomic_DNA"/>
</dbReference>
<evidence type="ECO:0000259" key="1">
    <source>
        <dbReference type="SMART" id="SM00645"/>
    </source>
</evidence>
<dbReference type="InterPro" id="IPR000668">
    <property type="entry name" value="Peptidase_C1A_C"/>
</dbReference>
<accession>A0A518AXW8</accession>
<keyword evidence="2" id="KW-0645">Protease</keyword>
<gene>
    <name evidence="2" type="ORF">Pan216_03830</name>
</gene>
<dbReference type="GO" id="GO:0006508">
    <property type="term" value="P:proteolysis"/>
    <property type="evidence" value="ECO:0007669"/>
    <property type="project" value="UniProtKB-KW"/>
</dbReference>
<keyword evidence="3" id="KW-1185">Reference proteome</keyword>
<dbReference type="OrthoDB" id="3648721at2"/>
<evidence type="ECO:0000313" key="3">
    <source>
        <dbReference type="Proteomes" id="UP000317093"/>
    </source>
</evidence>
<proteinExistence type="predicted"/>
<dbReference type="KEGG" id="knv:Pan216_03830"/>
<dbReference type="Gene3D" id="3.90.70.10">
    <property type="entry name" value="Cysteine proteinases"/>
    <property type="match status" value="1"/>
</dbReference>
<dbReference type="CDD" id="cd02619">
    <property type="entry name" value="Peptidase_C1"/>
    <property type="match status" value="1"/>
</dbReference>
<reference evidence="2 3" key="1">
    <citation type="submission" date="2019-02" db="EMBL/GenBank/DDBJ databases">
        <title>Deep-cultivation of Planctomycetes and their phenomic and genomic characterization uncovers novel biology.</title>
        <authorList>
            <person name="Wiegand S."/>
            <person name="Jogler M."/>
            <person name="Boedeker C."/>
            <person name="Pinto D."/>
            <person name="Vollmers J."/>
            <person name="Rivas-Marin E."/>
            <person name="Kohn T."/>
            <person name="Peeters S.H."/>
            <person name="Heuer A."/>
            <person name="Rast P."/>
            <person name="Oberbeckmann S."/>
            <person name="Bunk B."/>
            <person name="Jeske O."/>
            <person name="Meyerdierks A."/>
            <person name="Storesund J.E."/>
            <person name="Kallscheuer N."/>
            <person name="Luecker S."/>
            <person name="Lage O.M."/>
            <person name="Pohl T."/>
            <person name="Merkel B.J."/>
            <person name="Hornburger P."/>
            <person name="Mueller R.-W."/>
            <person name="Bruemmer F."/>
            <person name="Labrenz M."/>
            <person name="Spormann A.M."/>
            <person name="Op den Camp H."/>
            <person name="Overmann J."/>
            <person name="Amann R."/>
            <person name="Jetten M.S.M."/>
            <person name="Mascher T."/>
            <person name="Medema M.H."/>
            <person name="Devos D.P."/>
            <person name="Kaster A.-K."/>
            <person name="Ovreas L."/>
            <person name="Rohde M."/>
            <person name="Galperin M.Y."/>
            <person name="Jogler C."/>
        </authorList>
    </citation>
    <scope>NUCLEOTIDE SEQUENCE [LARGE SCALE GENOMIC DNA]</scope>
    <source>
        <strain evidence="2 3">Pan216</strain>
    </source>
</reference>
<protein>
    <submittedName>
        <fullName evidence="2">Papain family cysteine protease</fullName>
    </submittedName>
</protein>
<evidence type="ECO:0000313" key="2">
    <source>
        <dbReference type="EMBL" id="QDU59554.1"/>
    </source>
</evidence>
<dbReference type="Pfam" id="PF00112">
    <property type="entry name" value="Peptidase_C1"/>
    <property type="match status" value="1"/>
</dbReference>
<dbReference type="GO" id="GO:0008234">
    <property type="term" value="F:cysteine-type peptidase activity"/>
    <property type="evidence" value="ECO:0007669"/>
    <property type="project" value="InterPro"/>
</dbReference>
<dbReference type="AlphaFoldDB" id="A0A518AXW8"/>
<dbReference type="RefSeq" id="WP_145254008.1">
    <property type="nucleotide sequence ID" value="NZ_CP036279.1"/>
</dbReference>
<dbReference type="InterPro" id="IPR038765">
    <property type="entry name" value="Papain-like_cys_pep_sf"/>
</dbReference>